<evidence type="ECO:0000313" key="1">
    <source>
        <dbReference type="EMBL" id="KAF4384474.1"/>
    </source>
</evidence>
<dbReference type="EMBL" id="JAATIQ010000091">
    <property type="protein sequence ID" value="KAF4384474.1"/>
    <property type="molecule type" value="Genomic_DNA"/>
</dbReference>
<sequence length="222" mass="24985">MEEAGENDGVMGLNLIAEIVETKELGQELDCSGFEPGVGGRLSPNWAQAVEQEELMEKEKGNLQDSAKTHWNAFTKVPTSKHIEKTELVEKWQTPRKVTQAKRQAQNNLLQYQRRVSWAYDKLVRPRTFQEGYMVLKAVDHVMRGMHATKFVSNWEGPYIIKEIKGSGYCTLLDTSTGMTLPGVALETQDTIFSNSLTIKSNMSLKLRIQTGATVAQEYSVE</sequence>
<gene>
    <name evidence="1" type="ORF">G4B88_007111</name>
</gene>
<dbReference type="Proteomes" id="UP000583929">
    <property type="component" value="Unassembled WGS sequence"/>
</dbReference>
<accession>A0A7J6GNH0</accession>
<dbReference type="AlphaFoldDB" id="A0A7J6GNH0"/>
<reference evidence="1 2" key="1">
    <citation type="journal article" date="2020" name="bioRxiv">
        <title>Sequence and annotation of 42 cannabis genomes reveals extensive copy number variation in cannabinoid synthesis and pathogen resistance genes.</title>
        <authorList>
            <person name="Mckernan K.J."/>
            <person name="Helbert Y."/>
            <person name="Kane L.T."/>
            <person name="Ebling H."/>
            <person name="Zhang L."/>
            <person name="Liu B."/>
            <person name="Eaton Z."/>
            <person name="Mclaughlin S."/>
            <person name="Kingan S."/>
            <person name="Baybayan P."/>
            <person name="Concepcion G."/>
            <person name="Jordan M."/>
            <person name="Riva A."/>
            <person name="Barbazuk W."/>
            <person name="Harkins T."/>
        </authorList>
    </citation>
    <scope>NUCLEOTIDE SEQUENCE [LARGE SCALE GENOMIC DNA]</scope>
    <source>
        <strain evidence="2">cv. Jamaican Lion 4</strain>
        <tissue evidence="1">Leaf</tissue>
    </source>
</reference>
<name>A0A7J6GNH0_CANSA</name>
<proteinExistence type="predicted"/>
<protein>
    <submittedName>
        <fullName evidence="1">Uncharacterized protein</fullName>
    </submittedName>
</protein>
<organism evidence="1 2">
    <name type="scientific">Cannabis sativa</name>
    <name type="common">Hemp</name>
    <name type="synonym">Marijuana</name>
    <dbReference type="NCBI Taxonomy" id="3483"/>
    <lineage>
        <taxon>Eukaryota</taxon>
        <taxon>Viridiplantae</taxon>
        <taxon>Streptophyta</taxon>
        <taxon>Embryophyta</taxon>
        <taxon>Tracheophyta</taxon>
        <taxon>Spermatophyta</taxon>
        <taxon>Magnoliopsida</taxon>
        <taxon>eudicotyledons</taxon>
        <taxon>Gunneridae</taxon>
        <taxon>Pentapetalae</taxon>
        <taxon>rosids</taxon>
        <taxon>fabids</taxon>
        <taxon>Rosales</taxon>
        <taxon>Cannabaceae</taxon>
        <taxon>Cannabis</taxon>
    </lineage>
</organism>
<evidence type="ECO:0000313" key="2">
    <source>
        <dbReference type="Proteomes" id="UP000583929"/>
    </source>
</evidence>
<comment type="caution">
    <text evidence="1">The sequence shown here is derived from an EMBL/GenBank/DDBJ whole genome shotgun (WGS) entry which is preliminary data.</text>
</comment>
<keyword evidence="2" id="KW-1185">Reference proteome</keyword>